<sequence>MDEPVKTRFILKDMPEEDRPQEKLLKLGAEALSNAELLALIIRTGSANKTVVELAQEVLNLSSRPDAEGRERHGLFALRDITLPELLRVKGIGLSKACMIKAAVSLGDRMAHESIFTKAQITSPKDIARYVRHDMSALKVEEFRIAILNTKKELELLKTISKGSLDCTVVHPREVFQAAVAHGAHTIILLHNHPSADPTPSREDRILTRRMVECGKLLGIEVVDHVIIAGGSYYSFSEHGDL</sequence>
<dbReference type="Proteomes" id="UP001210339">
    <property type="component" value="Chromosome"/>
</dbReference>
<protein>
    <submittedName>
        <fullName evidence="9">DNA repair protein RadC</fullName>
    </submittedName>
</protein>
<keyword evidence="2" id="KW-0645">Protease</keyword>
<dbReference type="PANTHER" id="PTHR30471">
    <property type="entry name" value="DNA REPAIR PROTEIN RADC"/>
    <property type="match status" value="1"/>
</dbReference>
<keyword evidence="10" id="KW-1185">Reference proteome</keyword>
<dbReference type="NCBIfam" id="NF000642">
    <property type="entry name" value="PRK00024.1"/>
    <property type="match status" value="1"/>
</dbReference>
<dbReference type="EMBL" id="CP115667">
    <property type="protein sequence ID" value="WBW50562.1"/>
    <property type="molecule type" value="Genomic_DNA"/>
</dbReference>
<gene>
    <name evidence="9" type="primary">radC</name>
    <name evidence="9" type="ORF">O6R05_03185</name>
</gene>
<evidence type="ECO:0000256" key="5">
    <source>
        <dbReference type="ARBA" id="ARBA00022833"/>
    </source>
</evidence>
<evidence type="ECO:0000256" key="1">
    <source>
        <dbReference type="ARBA" id="ARBA00010243"/>
    </source>
</evidence>
<dbReference type="CDD" id="cd08071">
    <property type="entry name" value="MPN_DUF2466"/>
    <property type="match status" value="1"/>
</dbReference>
<dbReference type="Pfam" id="PF20582">
    <property type="entry name" value="UPF0758_N"/>
    <property type="match status" value="1"/>
</dbReference>
<evidence type="ECO:0000256" key="3">
    <source>
        <dbReference type="ARBA" id="ARBA00022723"/>
    </source>
</evidence>
<organism evidence="9 10">
    <name type="scientific">Peptoniphilus equinus</name>
    <dbReference type="NCBI Taxonomy" id="3016343"/>
    <lineage>
        <taxon>Bacteria</taxon>
        <taxon>Bacillati</taxon>
        <taxon>Bacillota</taxon>
        <taxon>Tissierellia</taxon>
        <taxon>Tissierellales</taxon>
        <taxon>Peptoniphilaceae</taxon>
        <taxon>Peptoniphilus</taxon>
    </lineage>
</organism>
<evidence type="ECO:0000256" key="4">
    <source>
        <dbReference type="ARBA" id="ARBA00022801"/>
    </source>
</evidence>
<dbReference type="SUPFAM" id="SSF102712">
    <property type="entry name" value="JAB1/MPN domain"/>
    <property type="match status" value="1"/>
</dbReference>
<comment type="similarity">
    <text evidence="1 7">Belongs to the UPF0758 family.</text>
</comment>
<dbReference type="Pfam" id="PF04002">
    <property type="entry name" value="RadC"/>
    <property type="match status" value="1"/>
</dbReference>
<evidence type="ECO:0000256" key="7">
    <source>
        <dbReference type="RuleBase" id="RU003797"/>
    </source>
</evidence>
<evidence type="ECO:0000259" key="8">
    <source>
        <dbReference type="PROSITE" id="PS50249"/>
    </source>
</evidence>
<dbReference type="PANTHER" id="PTHR30471:SF3">
    <property type="entry name" value="UPF0758 PROTEIN YEES-RELATED"/>
    <property type="match status" value="1"/>
</dbReference>
<proteinExistence type="inferred from homology"/>
<dbReference type="Gene3D" id="3.40.140.10">
    <property type="entry name" value="Cytidine Deaminase, domain 2"/>
    <property type="match status" value="1"/>
</dbReference>
<dbReference type="InterPro" id="IPR001405">
    <property type="entry name" value="UPF0758"/>
</dbReference>
<dbReference type="PROSITE" id="PS50249">
    <property type="entry name" value="MPN"/>
    <property type="match status" value="1"/>
</dbReference>
<evidence type="ECO:0000313" key="9">
    <source>
        <dbReference type="EMBL" id="WBW50562.1"/>
    </source>
</evidence>
<dbReference type="InterPro" id="IPR025657">
    <property type="entry name" value="RadC_JAB"/>
</dbReference>
<evidence type="ECO:0000256" key="2">
    <source>
        <dbReference type="ARBA" id="ARBA00022670"/>
    </source>
</evidence>
<evidence type="ECO:0000256" key="6">
    <source>
        <dbReference type="ARBA" id="ARBA00023049"/>
    </source>
</evidence>
<evidence type="ECO:0000313" key="10">
    <source>
        <dbReference type="Proteomes" id="UP001210339"/>
    </source>
</evidence>
<keyword evidence="6" id="KW-0482">Metalloprotease</keyword>
<name>A0ABY7QV18_9FIRM</name>
<reference evidence="9 10" key="1">
    <citation type="submission" date="2023-01" db="EMBL/GenBank/DDBJ databases">
        <authorList>
            <person name="Lee S.H."/>
            <person name="Jung H.S."/>
            <person name="Yun J.U."/>
        </authorList>
    </citation>
    <scope>NUCLEOTIDE SEQUENCE [LARGE SCALE GENOMIC DNA]</scope>
    <source>
        <strain evidence="9 10">CBA3646</strain>
    </source>
</reference>
<keyword evidence="3" id="KW-0479">Metal-binding</keyword>
<feature type="domain" description="MPN" evidence="8">
    <location>
        <begin position="120"/>
        <end position="242"/>
    </location>
</feature>
<dbReference type="InterPro" id="IPR046778">
    <property type="entry name" value="UPF0758_N"/>
</dbReference>
<keyword evidence="4" id="KW-0378">Hydrolase</keyword>
<dbReference type="InterPro" id="IPR037518">
    <property type="entry name" value="MPN"/>
</dbReference>
<dbReference type="NCBIfam" id="TIGR00608">
    <property type="entry name" value="radc"/>
    <property type="match status" value="1"/>
</dbReference>
<dbReference type="RefSeq" id="WP_271192087.1">
    <property type="nucleotide sequence ID" value="NZ_CP115667.1"/>
</dbReference>
<keyword evidence="5" id="KW-0862">Zinc</keyword>
<accession>A0ABY7QV18</accession>